<keyword evidence="12" id="KW-1185">Reference proteome</keyword>
<feature type="region of interest" description="Disordered" evidence="8">
    <location>
        <begin position="56"/>
        <end position="79"/>
    </location>
</feature>
<evidence type="ECO:0000256" key="8">
    <source>
        <dbReference type="SAM" id="MobiDB-lite"/>
    </source>
</evidence>
<dbReference type="InterPro" id="IPR036322">
    <property type="entry name" value="WD40_repeat_dom_sf"/>
</dbReference>
<evidence type="ECO:0000313" key="11">
    <source>
        <dbReference type="EMBL" id="KAJ6223454.1"/>
    </source>
</evidence>
<dbReference type="Pfam" id="PF23411">
    <property type="entry name" value="Beta-prop_Vps41"/>
    <property type="match status" value="1"/>
</dbReference>
<dbReference type="SUPFAM" id="SSF50978">
    <property type="entry name" value="WD40 repeat-like"/>
    <property type="match status" value="1"/>
</dbReference>
<comment type="subcellular location">
    <subcellularLocation>
        <location evidence="1">Lysosome</location>
    </subcellularLocation>
    <subcellularLocation>
        <location evidence="2">Membrane</location>
        <topology evidence="2">Single-pass type I membrane protein</topology>
    </subcellularLocation>
</comment>
<keyword evidence="5 9" id="KW-1133">Transmembrane helix</keyword>
<keyword evidence="9" id="KW-0472">Membrane</keyword>
<keyword evidence="4" id="KW-0732">Signal</keyword>
<dbReference type="Pfam" id="PF23556">
    <property type="entry name" value="TPR_Vps41"/>
    <property type="match status" value="1"/>
</dbReference>
<dbReference type="Proteomes" id="UP001142055">
    <property type="component" value="Chromosome 1"/>
</dbReference>
<evidence type="ECO:0000256" key="7">
    <source>
        <dbReference type="PROSITE-ProRule" id="PRU01006"/>
    </source>
</evidence>
<dbReference type="GO" id="GO:0016020">
    <property type="term" value="C:membrane"/>
    <property type="evidence" value="ECO:0007669"/>
    <property type="project" value="UniProtKB-SubCell"/>
</dbReference>
<dbReference type="EMBL" id="JAPWDV010000001">
    <property type="protein sequence ID" value="KAJ6223454.1"/>
    <property type="molecule type" value="Genomic_DNA"/>
</dbReference>
<dbReference type="InterPro" id="IPR015943">
    <property type="entry name" value="WD40/YVTN_repeat-like_dom_sf"/>
</dbReference>
<feature type="region of interest" description="Disordered" evidence="8">
    <location>
        <begin position="830"/>
        <end position="858"/>
    </location>
</feature>
<feature type="compositionally biased region" description="Basic and acidic residues" evidence="8">
    <location>
        <begin position="830"/>
        <end position="841"/>
    </location>
</feature>
<dbReference type="GO" id="GO:0016192">
    <property type="term" value="P:vesicle-mediated transport"/>
    <property type="evidence" value="ECO:0007669"/>
    <property type="project" value="InterPro"/>
</dbReference>
<evidence type="ECO:0000256" key="5">
    <source>
        <dbReference type="ARBA" id="ARBA00022989"/>
    </source>
</evidence>
<dbReference type="PANTHER" id="PTHR13055">
    <property type="entry name" value="TUMOR ENDOTHELIAL MARKER 7 RELATED"/>
    <property type="match status" value="1"/>
</dbReference>
<proteinExistence type="predicted"/>
<name>A0A9Q0MD10_BLOTA</name>
<reference evidence="11" key="1">
    <citation type="submission" date="2022-12" db="EMBL/GenBank/DDBJ databases">
        <title>Genome assemblies of Blomia tropicalis.</title>
        <authorList>
            <person name="Cui Y."/>
        </authorList>
    </citation>
    <scope>NUCLEOTIDE SEQUENCE</scope>
    <source>
        <tissue evidence="11">Adult mites</tissue>
    </source>
</reference>
<keyword evidence="3 9" id="KW-0812">Transmembrane</keyword>
<organism evidence="11 12">
    <name type="scientific">Blomia tropicalis</name>
    <name type="common">Mite</name>
    <dbReference type="NCBI Taxonomy" id="40697"/>
    <lineage>
        <taxon>Eukaryota</taxon>
        <taxon>Metazoa</taxon>
        <taxon>Ecdysozoa</taxon>
        <taxon>Arthropoda</taxon>
        <taxon>Chelicerata</taxon>
        <taxon>Arachnida</taxon>
        <taxon>Acari</taxon>
        <taxon>Acariformes</taxon>
        <taxon>Sarcoptiformes</taxon>
        <taxon>Astigmata</taxon>
        <taxon>Glycyphagoidea</taxon>
        <taxon>Echimyopodidae</taxon>
        <taxon>Blomia</taxon>
    </lineage>
</organism>
<evidence type="ECO:0000256" key="3">
    <source>
        <dbReference type="ARBA" id="ARBA00022692"/>
    </source>
</evidence>
<keyword evidence="6" id="KW-0458">Lysosome</keyword>
<accession>A0A9Q0MD10</accession>
<dbReference type="SMART" id="SM00299">
    <property type="entry name" value="CLH"/>
    <property type="match status" value="1"/>
</dbReference>
<dbReference type="InterPro" id="IPR000547">
    <property type="entry name" value="Clathrin_H-chain/VPS_repeat"/>
</dbReference>
<dbReference type="Gene3D" id="2.130.10.10">
    <property type="entry name" value="YVTN repeat-like/Quinoprotein amine dehydrogenase"/>
    <property type="match status" value="1"/>
</dbReference>
<feature type="domain" description="Vps41 beta-propeller" evidence="10">
    <location>
        <begin position="82"/>
        <end position="450"/>
    </location>
</feature>
<dbReference type="GO" id="GO:0016050">
    <property type="term" value="P:vesicle organization"/>
    <property type="evidence" value="ECO:0007669"/>
    <property type="project" value="UniProtKB-ARBA"/>
</dbReference>
<dbReference type="InterPro" id="IPR031152">
    <property type="entry name" value="PLXDC"/>
</dbReference>
<feature type="transmembrane region" description="Helical" evidence="9">
    <location>
        <begin position="1250"/>
        <end position="1272"/>
    </location>
</feature>
<feature type="repeat" description="CHCR" evidence="7">
    <location>
        <begin position="653"/>
        <end position="810"/>
    </location>
</feature>
<dbReference type="GO" id="GO:0005764">
    <property type="term" value="C:lysosome"/>
    <property type="evidence" value="ECO:0007669"/>
    <property type="project" value="UniProtKB-SubCell"/>
</dbReference>
<dbReference type="PROSITE" id="PS50236">
    <property type="entry name" value="CHCR"/>
    <property type="match status" value="1"/>
</dbReference>
<protein>
    <recommendedName>
        <fullName evidence="10">Vps41 beta-propeller domain-containing protein</fullName>
    </recommendedName>
</protein>
<dbReference type="InterPro" id="IPR057780">
    <property type="entry name" value="Beta-prop_Vps41"/>
</dbReference>
<evidence type="ECO:0000256" key="6">
    <source>
        <dbReference type="ARBA" id="ARBA00023228"/>
    </source>
</evidence>
<dbReference type="Gene3D" id="1.25.40.10">
    <property type="entry name" value="Tetratricopeptide repeat domain"/>
    <property type="match status" value="1"/>
</dbReference>
<evidence type="ECO:0000256" key="2">
    <source>
        <dbReference type="ARBA" id="ARBA00004479"/>
    </source>
</evidence>
<comment type="caution">
    <text evidence="11">The sequence shown here is derived from an EMBL/GenBank/DDBJ whole genome shotgun (WGS) entry which is preliminary data.</text>
</comment>
<evidence type="ECO:0000256" key="9">
    <source>
        <dbReference type="SAM" id="Phobius"/>
    </source>
</evidence>
<evidence type="ECO:0000256" key="4">
    <source>
        <dbReference type="ARBA" id="ARBA00022729"/>
    </source>
</evidence>
<dbReference type="PANTHER" id="PTHR13055:SF12">
    <property type="entry name" value="LD40707P"/>
    <property type="match status" value="1"/>
</dbReference>
<dbReference type="InterPro" id="IPR011990">
    <property type="entry name" value="TPR-like_helical_dom_sf"/>
</dbReference>
<gene>
    <name evidence="11" type="ORF">RDWZM_001999</name>
</gene>
<feature type="compositionally biased region" description="Acidic residues" evidence="8">
    <location>
        <begin position="69"/>
        <end position="78"/>
    </location>
</feature>
<dbReference type="GO" id="GO:0006886">
    <property type="term" value="P:intracellular protein transport"/>
    <property type="evidence" value="ECO:0007669"/>
    <property type="project" value="UniProtKB-UniRule"/>
</dbReference>
<evidence type="ECO:0000259" key="10">
    <source>
        <dbReference type="Pfam" id="PF23411"/>
    </source>
</evidence>
<evidence type="ECO:0000256" key="1">
    <source>
        <dbReference type="ARBA" id="ARBA00004371"/>
    </source>
</evidence>
<sequence length="1307" mass="148934">MSHLPCLRQLWPTNSDALSTAYDVQPDLPGLRLAAQCRLQGLALLENEVVEDDVESCKTTTIENSTEHGEEDEDEDDVEPKLTYDRVGNDVLNILKTDSASCLTLYERFFALGTQQGRIYIFDFQGNFGSNRQIGSVSLFYSITFDLYFDLQHRTTINQISIDEKGEYVASCSDYRITITELYTKDSAYVANFDRPVKTICLDPNYASSSSKRFAIGEADRFLLFEKNLLGRYKNSCLQQARGVIRTSSWRTQFIAWASDLCVKIYDAQGRCIITHIDREKEADYRIKSDLFQCSFCWKDNLTLLIAWGNSVKMCCIKPKTHESELSLTNISNSDRTPKFYVELVYAFNIEDSLIACGIAPFESRIMIMCTNKTILCPKIGDHPSDTKQICRIKLVEPLNADLFNDISDDILCPREFLKTVTNSRDIGMAFLPGENFYFIICPKDLIVAKPREEDDHINWLMERGKYVDALARVRSNGVRKCYKHTVESVGTLFIQHLFSQGNVSSFEEAAKLCSTICGTSKPLWEREVIRFKQVGCLRIISHYLPIGPDIILDPALYELVLSEFLETDSLGYLNLIREWPPNLYSTTTLIKATIDKLSSQSQDRNLLEALAELYSYECLYRKALFIFLQVGNSKKVFELIYSHQLLHLLEDRIVQLLQLDPEETSRLLIMHQESIPSDKVISRLNDHPRLLCAYLDRLIHRDPTTCASYHNLLFDLYSTYEPEKLVPLLRQSNYIQLDKALEVCKKKNLTNAIVFIQGRMGKTMEALRIIIEKMNDINAAIEFCKEHGDSDLWAELMDISVSGDNPQLLSTLLREDDVSKKDFSLKPKKATIEKKSDPKNPKPKLSINGKGSDGPEIPTEFIDDDEFGKNDYWKLENNTVHDNLTYVDKVDDQRYFISKTIVDPTRAMNLWVDIDKLPKHQTFLHEVLSDSHRRAASIVLPFMFPFYGQNITRATIATGGFLYMGEHVHSWLAATQYIAPLMANFDTRNSTTSAVHYGYNESLFVIEWRNVRLQEDLSAEFTFQCILFRTGDIAFVYKDIPMEIGQIPDSGHPVKIGVSDAYFINRAHVYVRRKTIYEYHKLDLINSTSDLISNKTAIYLQAKPTCITLMTCDECLTRQIGFDCAWCTAVGRCSDGYDRKRQEWVSNHCDTHNIDKAPQCSAIESTSTVHTPVSEHSTISSTPSSTLHNVTEHNSVIRTDTTNEKSVDVHGDKNTIQVEYNTQEKRIGGSSGIGNNGSKMKKAQGGSGIALSLFFLLSIVSGMGLWLFYAYRNPTSSSGQLLIRWRPTSWRWKSAETRYTAASIHM</sequence>
<evidence type="ECO:0000313" key="12">
    <source>
        <dbReference type="Proteomes" id="UP001142055"/>
    </source>
</evidence>